<comment type="similarity">
    <text evidence="1">Belongs to the type-I restriction system S methylase family.</text>
</comment>
<dbReference type="Proteomes" id="UP001289066">
    <property type="component" value="Unassembled WGS sequence"/>
</dbReference>
<evidence type="ECO:0000256" key="2">
    <source>
        <dbReference type="ARBA" id="ARBA00022747"/>
    </source>
</evidence>
<feature type="domain" description="Type I restriction modification DNA specificity" evidence="4">
    <location>
        <begin position="18"/>
        <end position="197"/>
    </location>
</feature>
<dbReference type="InterPro" id="IPR000055">
    <property type="entry name" value="Restrct_endonuc_typeI_TRD"/>
</dbReference>
<dbReference type="AlphaFoldDB" id="A0AAW9IP29"/>
<dbReference type="EMBL" id="WNVG01000003">
    <property type="protein sequence ID" value="MDZ5031620.1"/>
    <property type="molecule type" value="Genomic_DNA"/>
</dbReference>
<feature type="domain" description="Type I restriction modification DNA specificity" evidence="4">
    <location>
        <begin position="229"/>
        <end position="414"/>
    </location>
</feature>
<dbReference type="PANTHER" id="PTHR30408:SF12">
    <property type="entry name" value="TYPE I RESTRICTION ENZYME MJAVIII SPECIFICITY SUBUNIT"/>
    <property type="match status" value="1"/>
</dbReference>
<reference evidence="5" key="1">
    <citation type="submission" date="2019-11" db="EMBL/GenBank/DDBJ databases">
        <title>Characterization of Clostridium perfringens isolates from swine manure treated agricultural soils.</title>
        <authorList>
            <person name="Wushke S.T."/>
        </authorList>
    </citation>
    <scope>NUCLEOTIDE SEQUENCE</scope>
    <source>
        <strain evidence="5">X15</strain>
    </source>
</reference>
<accession>A0AAW9IP29</accession>
<evidence type="ECO:0000313" key="5">
    <source>
        <dbReference type="EMBL" id="MDZ5031620.1"/>
    </source>
</evidence>
<evidence type="ECO:0000256" key="1">
    <source>
        <dbReference type="ARBA" id="ARBA00010923"/>
    </source>
</evidence>
<evidence type="ECO:0000313" key="6">
    <source>
        <dbReference type="Proteomes" id="UP001289066"/>
    </source>
</evidence>
<dbReference type="CDD" id="cd17517">
    <property type="entry name" value="RMtype1_S_EcoKI_StySPI-TRD2-CR2_like"/>
    <property type="match status" value="1"/>
</dbReference>
<organism evidence="5 6">
    <name type="scientific">Clostridium perfringens</name>
    <dbReference type="NCBI Taxonomy" id="1502"/>
    <lineage>
        <taxon>Bacteria</taxon>
        <taxon>Bacillati</taxon>
        <taxon>Bacillota</taxon>
        <taxon>Clostridia</taxon>
        <taxon>Eubacteriales</taxon>
        <taxon>Clostridiaceae</taxon>
        <taxon>Clostridium</taxon>
    </lineage>
</organism>
<keyword evidence="3" id="KW-0238">DNA-binding</keyword>
<name>A0AAW9IP29_CLOPF</name>
<dbReference type="Pfam" id="PF01420">
    <property type="entry name" value="Methylase_S"/>
    <property type="match status" value="2"/>
</dbReference>
<dbReference type="Gene3D" id="3.90.220.20">
    <property type="entry name" value="DNA methylase specificity domains"/>
    <property type="match status" value="2"/>
</dbReference>
<gene>
    <name evidence="5" type="ORF">GNF81_02185</name>
</gene>
<comment type="caution">
    <text evidence="5">The sequence shown here is derived from an EMBL/GenBank/DDBJ whole genome shotgun (WGS) entry which is preliminary data.</text>
</comment>
<evidence type="ECO:0000256" key="3">
    <source>
        <dbReference type="ARBA" id="ARBA00023125"/>
    </source>
</evidence>
<dbReference type="SUPFAM" id="SSF116734">
    <property type="entry name" value="DNA methylase specificity domain"/>
    <property type="match status" value="2"/>
</dbReference>
<proteinExistence type="inferred from homology"/>
<dbReference type="InterPro" id="IPR044946">
    <property type="entry name" value="Restrct_endonuc_typeI_TRD_sf"/>
</dbReference>
<evidence type="ECO:0000259" key="4">
    <source>
        <dbReference type="Pfam" id="PF01420"/>
    </source>
</evidence>
<sequence length="432" mass="50010">MKKEVREGYKITELGEIPNEWDIVALGEIGEFKNGINKSKEDFGFGCKFVNIQDAYYGNIVKNDLLERINVNDKEKEIYKLENDDIILVRSSVKPEGVGYPILFKKENEDIVYCGFMIRYRYDKRKINPIFLLYQLRSENIRKRVLDLSTVSANTNINQDSYKQIKISIPSIKEQEKIAEILSTVDEQIENTEKLIQKNQELKKGLMQQLLTKGIGHTEFNKTEFGDIPKEWSVISSNKVFNVITDYVANGSFADLAKNVEYKEYEEYAILVRLTDYKNNYKGPFIYVDKNAYDFLGKSKLEENDIIISNVGAYAGYVFRAPSIKKPITLGPNAILVRSNENRDFLYYWLSSDIGQKKIREIISTTAQPKFNKTDFKKIKLPIPSLDEQEKIALILSSIDKKIEQDKYKKEKLEEVKKGLMQNLLTGKLRVI</sequence>
<keyword evidence="2" id="KW-0680">Restriction system</keyword>
<dbReference type="PANTHER" id="PTHR30408">
    <property type="entry name" value="TYPE-1 RESTRICTION ENZYME ECOKI SPECIFICITY PROTEIN"/>
    <property type="match status" value="1"/>
</dbReference>
<dbReference type="Gene3D" id="1.10.287.1120">
    <property type="entry name" value="Bipartite methylase S protein"/>
    <property type="match status" value="2"/>
</dbReference>
<dbReference type="InterPro" id="IPR052021">
    <property type="entry name" value="Type-I_RS_S_subunit"/>
</dbReference>
<dbReference type="RefSeq" id="WP_322412405.1">
    <property type="nucleotide sequence ID" value="NZ_WNVG01000003.1"/>
</dbReference>
<protein>
    <recommendedName>
        <fullName evidence="4">Type I restriction modification DNA specificity domain-containing protein</fullName>
    </recommendedName>
</protein>
<dbReference type="GO" id="GO:0003677">
    <property type="term" value="F:DNA binding"/>
    <property type="evidence" value="ECO:0007669"/>
    <property type="project" value="UniProtKB-KW"/>
</dbReference>
<dbReference type="GO" id="GO:0009307">
    <property type="term" value="P:DNA restriction-modification system"/>
    <property type="evidence" value="ECO:0007669"/>
    <property type="project" value="UniProtKB-KW"/>
</dbReference>